<proteinExistence type="inferred from homology"/>
<dbReference type="EMBL" id="BJZU01000018">
    <property type="protein sequence ID" value="GEP03197.1"/>
    <property type="molecule type" value="Genomic_DNA"/>
</dbReference>
<keyword evidence="5" id="KW-0282">Flagellum</keyword>
<keyword evidence="3" id="KW-1005">Bacterial flagellum biogenesis</keyword>
<sequence length="131" mass="13498">MDVSATNSTAAATAKAAGTVASKLNADAFLTLFMTQLKNQDPTKPMDSTEYVGQLASLSQVEQATKTNQKLDSLLSASFLDQAEAIIGRTVTSADGAVSGTVQSVRITSDGALARLTDGREMLLASGIVVS</sequence>
<dbReference type="InterPro" id="IPR005648">
    <property type="entry name" value="FlgD"/>
</dbReference>
<dbReference type="EMBL" id="BSPK01000112">
    <property type="protein sequence ID" value="GLS67457.1"/>
    <property type="molecule type" value="Genomic_DNA"/>
</dbReference>
<accession>A0A512IZS0</accession>
<evidence type="ECO:0000313" key="5">
    <source>
        <dbReference type="EMBL" id="GEP03197.1"/>
    </source>
</evidence>
<keyword evidence="5" id="KW-0966">Cell projection</keyword>
<comment type="similarity">
    <text evidence="1">Belongs to the FlgD family.</text>
</comment>
<evidence type="ECO:0000313" key="8">
    <source>
        <dbReference type="Proteomes" id="UP001156856"/>
    </source>
</evidence>
<comment type="function">
    <text evidence="4">Required for flagellar hook formation. May act as a scaffolding protein.</text>
</comment>
<dbReference type="AlphaFoldDB" id="A0A512IZS0"/>
<dbReference type="Proteomes" id="UP001156856">
    <property type="component" value="Unassembled WGS sequence"/>
</dbReference>
<keyword evidence="5" id="KW-0969">Cilium</keyword>
<dbReference type="Pfam" id="PF03963">
    <property type="entry name" value="FlgD"/>
    <property type="match status" value="1"/>
</dbReference>
<protein>
    <recommendedName>
        <fullName evidence="2">Basal-body rod modification protein FlgD</fullName>
    </recommendedName>
</protein>
<evidence type="ECO:0000313" key="6">
    <source>
        <dbReference type="EMBL" id="GLS67457.1"/>
    </source>
</evidence>
<evidence type="ECO:0000256" key="1">
    <source>
        <dbReference type="ARBA" id="ARBA00010577"/>
    </source>
</evidence>
<reference evidence="6" key="1">
    <citation type="journal article" date="2014" name="Int. J. Syst. Evol. Microbiol.">
        <title>Complete genome of a new Firmicutes species belonging to the dominant human colonic microbiota ('Ruminococcus bicirculans') reveals two chromosomes and a selective capacity to utilize plant glucans.</title>
        <authorList>
            <consortium name="NISC Comparative Sequencing Program"/>
            <person name="Wegmann U."/>
            <person name="Louis P."/>
            <person name="Goesmann A."/>
            <person name="Henrissat B."/>
            <person name="Duncan S.H."/>
            <person name="Flint H.J."/>
        </authorList>
    </citation>
    <scope>NUCLEOTIDE SEQUENCE</scope>
    <source>
        <strain evidence="6">NBRC 107715</strain>
    </source>
</reference>
<organism evidence="5 7">
    <name type="scientific">Methylobacterium oxalidis</name>
    <dbReference type="NCBI Taxonomy" id="944322"/>
    <lineage>
        <taxon>Bacteria</taxon>
        <taxon>Pseudomonadati</taxon>
        <taxon>Pseudomonadota</taxon>
        <taxon>Alphaproteobacteria</taxon>
        <taxon>Hyphomicrobiales</taxon>
        <taxon>Methylobacteriaceae</taxon>
        <taxon>Methylobacterium</taxon>
    </lineage>
</organism>
<keyword evidence="8" id="KW-1185">Reference proteome</keyword>
<dbReference type="NCBIfam" id="NF004670">
    <property type="entry name" value="PRK06009.1"/>
    <property type="match status" value="1"/>
</dbReference>
<evidence type="ECO:0000256" key="2">
    <source>
        <dbReference type="ARBA" id="ARBA00016013"/>
    </source>
</evidence>
<name>A0A512IZS0_9HYPH</name>
<reference evidence="5 7" key="3">
    <citation type="submission" date="2019-07" db="EMBL/GenBank/DDBJ databases">
        <title>Whole genome shotgun sequence of Methylobacterium oxalidis NBRC 107715.</title>
        <authorList>
            <person name="Hosoyama A."/>
            <person name="Uohara A."/>
            <person name="Ohji S."/>
            <person name="Ichikawa N."/>
        </authorList>
    </citation>
    <scope>NUCLEOTIDE SEQUENCE [LARGE SCALE GENOMIC DNA]</scope>
    <source>
        <strain evidence="5 7">NBRC 107715</strain>
    </source>
</reference>
<reference evidence="6" key="4">
    <citation type="submission" date="2023-01" db="EMBL/GenBank/DDBJ databases">
        <title>Draft genome sequence of Methylobacterium oxalidis strain NBRC 107715.</title>
        <authorList>
            <person name="Sun Q."/>
            <person name="Mori K."/>
        </authorList>
    </citation>
    <scope>NUCLEOTIDE SEQUENCE</scope>
    <source>
        <strain evidence="6">NBRC 107715</strain>
    </source>
</reference>
<comment type="caution">
    <text evidence="5">The sequence shown here is derived from an EMBL/GenBank/DDBJ whole genome shotgun (WGS) entry which is preliminary data.</text>
</comment>
<gene>
    <name evidence="5" type="primary">flgD_1</name>
    <name evidence="6" type="synonym">flgD_2</name>
    <name evidence="6" type="ORF">GCM10007888_58410</name>
    <name evidence="5" type="ORF">MOX02_12350</name>
</gene>
<reference evidence="8" key="2">
    <citation type="journal article" date="2019" name="Int. J. Syst. Evol. Microbiol.">
        <title>The Global Catalogue of Microorganisms (GCM) 10K type strain sequencing project: providing services to taxonomists for standard genome sequencing and annotation.</title>
        <authorList>
            <consortium name="The Broad Institute Genomics Platform"/>
            <consortium name="The Broad Institute Genome Sequencing Center for Infectious Disease"/>
            <person name="Wu L."/>
            <person name="Ma J."/>
        </authorList>
    </citation>
    <scope>NUCLEOTIDE SEQUENCE [LARGE SCALE GENOMIC DNA]</scope>
    <source>
        <strain evidence="8">NBRC 107715</strain>
    </source>
</reference>
<evidence type="ECO:0000256" key="4">
    <source>
        <dbReference type="ARBA" id="ARBA00024746"/>
    </source>
</evidence>
<dbReference type="GO" id="GO:0044781">
    <property type="term" value="P:bacterial-type flagellum organization"/>
    <property type="evidence" value="ECO:0007669"/>
    <property type="project" value="UniProtKB-KW"/>
</dbReference>
<dbReference type="RefSeq" id="WP_147024926.1">
    <property type="nucleotide sequence ID" value="NZ_BJZU01000018.1"/>
</dbReference>
<evidence type="ECO:0000313" key="7">
    <source>
        <dbReference type="Proteomes" id="UP000321960"/>
    </source>
</evidence>
<dbReference type="Proteomes" id="UP000321960">
    <property type="component" value="Unassembled WGS sequence"/>
</dbReference>
<evidence type="ECO:0000256" key="3">
    <source>
        <dbReference type="ARBA" id="ARBA00022795"/>
    </source>
</evidence>
<dbReference type="OrthoDB" id="9785233at2"/>